<dbReference type="RefSeq" id="WP_183542524.1">
    <property type="nucleotide sequence ID" value="NZ_BMQT01000004.1"/>
</dbReference>
<feature type="domain" description="DUF202" evidence="6">
    <location>
        <begin position="9"/>
        <end position="68"/>
    </location>
</feature>
<comment type="caution">
    <text evidence="7">The sequence shown here is derived from an EMBL/GenBank/DDBJ whole genome shotgun (WGS) entry which is preliminary data.</text>
</comment>
<proteinExistence type="predicted"/>
<accession>A0A7W5F782</accession>
<comment type="subcellular location">
    <subcellularLocation>
        <location evidence="1">Endomembrane system</location>
        <topology evidence="1">Multi-pass membrane protein</topology>
    </subcellularLocation>
</comment>
<evidence type="ECO:0000259" key="6">
    <source>
        <dbReference type="Pfam" id="PF02656"/>
    </source>
</evidence>
<evidence type="ECO:0000256" key="4">
    <source>
        <dbReference type="ARBA" id="ARBA00023136"/>
    </source>
</evidence>
<gene>
    <name evidence="7" type="ORF">FHS12_000826</name>
</gene>
<dbReference type="InterPro" id="IPR003807">
    <property type="entry name" value="DUF202"/>
</dbReference>
<dbReference type="Proteomes" id="UP000577707">
    <property type="component" value="Unassembled WGS sequence"/>
</dbReference>
<dbReference type="AlphaFoldDB" id="A0A7W5F782"/>
<evidence type="ECO:0000256" key="1">
    <source>
        <dbReference type="ARBA" id="ARBA00004127"/>
    </source>
</evidence>
<evidence type="ECO:0000313" key="7">
    <source>
        <dbReference type="EMBL" id="MBB3087893.1"/>
    </source>
</evidence>
<reference evidence="7 8" key="1">
    <citation type="submission" date="2020-08" db="EMBL/GenBank/DDBJ databases">
        <title>Genomic Encyclopedia of Type Strains, Phase III (KMG-III): the genomes of soil and plant-associated and newly described type strains.</title>
        <authorList>
            <person name="Whitman W."/>
        </authorList>
    </citation>
    <scope>NUCLEOTIDE SEQUENCE [LARGE SCALE GENOMIC DNA]</scope>
    <source>
        <strain evidence="7 8">CECT 3302</strain>
    </source>
</reference>
<keyword evidence="8" id="KW-1185">Reference proteome</keyword>
<evidence type="ECO:0000256" key="3">
    <source>
        <dbReference type="ARBA" id="ARBA00022989"/>
    </source>
</evidence>
<evidence type="ECO:0000256" key="5">
    <source>
        <dbReference type="SAM" id="Phobius"/>
    </source>
</evidence>
<feature type="transmembrane region" description="Helical" evidence="5">
    <location>
        <begin position="83"/>
        <end position="106"/>
    </location>
</feature>
<dbReference type="GO" id="GO:0012505">
    <property type="term" value="C:endomembrane system"/>
    <property type="evidence" value="ECO:0007669"/>
    <property type="project" value="UniProtKB-SubCell"/>
</dbReference>
<organism evidence="7 8">
    <name type="scientific">Nocardioides albus</name>
    <dbReference type="NCBI Taxonomy" id="1841"/>
    <lineage>
        <taxon>Bacteria</taxon>
        <taxon>Bacillati</taxon>
        <taxon>Actinomycetota</taxon>
        <taxon>Actinomycetes</taxon>
        <taxon>Propionibacteriales</taxon>
        <taxon>Nocardioidaceae</taxon>
        <taxon>Nocardioides</taxon>
    </lineage>
</organism>
<keyword evidence="4 5" id="KW-0472">Membrane</keyword>
<sequence length="107" mass="11170">MTIAQRPDEGASNERTALSWQRTALSLLGGSAIMARLTWSSLGFVVLIPLGIATCLALWVFLESRGRYAHDAGTRSRGRSRGGTAPASLAVATTLLAATELAALTLG</sequence>
<name>A0A7W5F782_9ACTN</name>
<protein>
    <recommendedName>
        <fullName evidence="6">DUF202 domain-containing protein</fullName>
    </recommendedName>
</protein>
<dbReference type="EMBL" id="JACHXG010000002">
    <property type="protein sequence ID" value="MBB3087893.1"/>
    <property type="molecule type" value="Genomic_DNA"/>
</dbReference>
<feature type="transmembrane region" description="Helical" evidence="5">
    <location>
        <begin position="37"/>
        <end position="62"/>
    </location>
</feature>
<evidence type="ECO:0000256" key="2">
    <source>
        <dbReference type="ARBA" id="ARBA00022692"/>
    </source>
</evidence>
<keyword evidence="2 5" id="KW-0812">Transmembrane</keyword>
<keyword evidence="3 5" id="KW-1133">Transmembrane helix</keyword>
<dbReference type="Pfam" id="PF02656">
    <property type="entry name" value="DUF202"/>
    <property type="match status" value="1"/>
</dbReference>
<evidence type="ECO:0000313" key="8">
    <source>
        <dbReference type="Proteomes" id="UP000577707"/>
    </source>
</evidence>